<dbReference type="EMBL" id="GAIX01004347">
    <property type="protein sequence ID" value="JAA88213.1"/>
    <property type="molecule type" value="Transcribed_RNA"/>
</dbReference>
<proteinExistence type="predicted"/>
<organism evidence="1">
    <name type="scientific">Pararge aegeria</name>
    <name type="common">speckled wood butterfly</name>
    <dbReference type="NCBI Taxonomy" id="116150"/>
    <lineage>
        <taxon>Eukaryota</taxon>
        <taxon>Metazoa</taxon>
        <taxon>Ecdysozoa</taxon>
        <taxon>Arthropoda</taxon>
        <taxon>Hexapoda</taxon>
        <taxon>Insecta</taxon>
        <taxon>Pterygota</taxon>
        <taxon>Neoptera</taxon>
        <taxon>Endopterygota</taxon>
        <taxon>Lepidoptera</taxon>
        <taxon>Glossata</taxon>
        <taxon>Ditrysia</taxon>
        <taxon>Papilionoidea</taxon>
        <taxon>Nymphalidae</taxon>
        <taxon>Satyrinae</taxon>
        <taxon>Satyrini</taxon>
        <taxon>Parargina</taxon>
        <taxon>Pararge</taxon>
    </lineage>
</organism>
<reference evidence="1" key="2">
    <citation type="submission" date="2013-05" db="EMBL/GenBank/DDBJ databases">
        <authorList>
            <person name="Carter J.-M."/>
            <person name="Baker S.C."/>
            <person name="Pink R."/>
            <person name="Carter D.R.F."/>
            <person name="Collins A."/>
            <person name="Tomlin J."/>
            <person name="Gibbs M."/>
            <person name="Breuker C.J."/>
        </authorList>
    </citation>
    <scope>NUCLEOTIDE SEQUENCE</scope>
    <source>
        <tissue evidence="1">Ovary</tissue>
    </source>
</reference>
<name>S4PET6_9NEOP</name>
<sequence length="85" mass="9870">MPDAEKYVACDPPVAWDHLGPFSCHFYPHLVRMCAVTRTRPLNCLTRKRPLEVFRFVLVQFVQGLCYIARVHSLYVCHIATSTFE</sequence>
<dbReference type="AlphaFoldDB" id="S4PET6"/>
<protein>
    <submittedName>
        <fullName evidence="1">Uncharacterized protein</fullName>
    </submittedName>
</protein>
<evidence type="ECO:0000313" key="1">
    <source>
        <dbReference type="EMBL" id="JAA88213.1"/>
    </source>
</evidence>
<accession>S4PET6</accession>
<reference evidence="1" key="1">
    <citation type="journal article" date="2013" name="BMC Genomics">
        <title>Unscrambling butterfly oogenesis.</title>
        <authorList>
            <person name="Carter J.M."/>
            <person name="Baker S.C."/>
            <person name="Pink R."/>
            <person name="Carter D.R."/>
            <person name="Collins A."/>
            <person name="Tomlin J."/>
            <person name="Gibbs M."/>
            <person name="Breuker C.J."/>
        </authorList>
    </citation>
    <scope>NUCLEOTIDE SEQUENCE</scope>
    <source>
        <tissue evidence="1">Ovary</tissue>
    </source>
</reference>